<dbReference type="Pfam" id="PF07702">
    <property type="entry name" value="UTRA"/>
    <property type="match status" value="1"/>
</dbReference>
<dbReference type="EMBL" id="CP011340">
    <property type="protein sequence ID" value="ALC24578.1"/>
    <property type="molecule type" value="Genomic_DNA"/>
</dbReference>
<dbReference type="InterPro" id="IPR028978">
    <property type="entry name" value="Chorismate_lyase_/UTRA_dom_sf"/>
</dbReference>
<dbReference type="CDD" id="cd07377">
    <property type="entry name" value="WHTH_GntR"/>
    <property type="match status" value="1"/>
</dbReference>
<dbReference type="PANTHER" id="PTHR44846">
    <property type="entry name" value="MANNOSYL-D-GLYCERATE TRANSPORT/METABOLISM SYSTEM REPRESSOR MNGR-RELATED"/>
    <property type="match status" value="1"/>
</dbReference>
<evidence type="ECO:0000256" key="3">
    <source>
        <dbReference type="ARBA" id="ARBA00023163"/>
    </source>
</evidence>
<evidence type="ECO:0000256" key="2">
    <source>
        <dbReference type="ARBA" id="ARBA00023125"/>
    </source>
</evidence>
<dbReference type="PROSITE" id="PS50949">
    <property type="entry name" value="HTH_GNTR"/>
    <property type="match status" value="1"/>
</dbReference>
<dbReference type="PRINTS" id="PR00035">
    <property type="entry name" value="HTHGNTR"/>
</dbReference>
<dbReference type="Proteomes" id="UP000060513">
    <property type="component" value="Chromosome"/>
</dbReference>
<keyword evidence="3" id="KW-0804">Transcription</keyword>
<evidence type="ECO:0000256" key="1">
    <source>
        <dbReference type="ARBA" id="ARBA00023015"/>
    </source>
</evidence>
<dbReference type="STRING" id="38300.SPRI_6272"/>
<evidence type="ECO:0000313" key="6">
    <source>
        <dbReference type="Proteomes" id="UP000060513"/>
    </source>
</evidence>
<evidence type="ECO:0000313" key="5">
    <source>
        <dbReference type="EMBL" id="ALC24578.1"/>
    </source>
</evidence>
<dbReference type="Gene3D" id="1.10.10.10">
    <property type="entry name" value="Winged helix-like DNA-binding domain superfamily/Winged helix DNA-binding domain"/>
    <property type="match status" value="1"/>
</dbReference>
<dbReference type="GO" id="GO:0003677">
    <property type="term" value="F:DNA binding"/>
    <property type="evidence" value="ECO:0007669"/>
    <property type="project" value="UniProtKB-KW"/>
</dbReference>
<dbReference type="PANTHER" id="PTHR44846:SF17">
    <property type="entry name" value="GNTR-FAMILY TRANSCRIPTIONAL REGULATOR"/>
    <property type="match status" value="1"/>
</dbReference>
<dbReference type="PATRIC" id="fig|38300.4.peg.6561"/>
<gene>
    <name evidence="5" type="ORF">SPRI_6272</name>
</gene>
<dbReference type="SMART" id="SM00866">
    <property type="entry name" value="UTRA"/>
    <property type="match status" value="1"/>
</dbReference>
<keyword evidence="2" id="KW-0238">DNA-binding</keyword>
<organism evidence="5">
    <name type="scientific">Streptomyces pristinaespiralis</name>
    <dbReference type="NCBI Taxonomy" id="38300"/>
    <lineage>
        <taxon>Bacteria</taxon>
        <taxon>Bacillati</taxon>
        <taxon>Actinomycetota</taxon>
        <taxon>Actinomycetes</taxon>
        <taxon>Kitasatosporales</taxon>
        <taxon>Streptomycetaceae</taxon>
        <taxon>Streptomyces</taxon>
    </lineage>
</organism>
<dbReference type="Pfam" id="PF00392">
    <property type="entry name" value="GntR"/>
    <property type="match status" value="1"/>
</dbReference>
<dbReference type="AlphaFoldDB" id="A0A0M4DB69"/>
<dbReference type="InterPro" id="IPR036388">
    <property type="entry name" value="WH-like_DNA-bd_sf"/>
</dbReference>
<dbReference type="InterPro" id="IPR011663">
    <property type="entry name" value="UTRA"/>
</dbReference>
<dbReference type="InterPro" id="IPR050679">
    <property type="entry name" value="Bact_HTH_transcr_reg"/>
</dbReference>
<keyword evidence="1" id="KW-0805">Transcription regulation</keyword>
<dbReference type="Gene3D" id="3.40.1410.10">
    <property type="entry name" value="Chorismate lyase-like"/>
    <property type="match status" value="1"/>
</dbReference>
<protein>
    <submittedName>
        <fullName evidence="5">GntR family transcriptional regulator</fullName>
    </submittedName>
</protein>
<sequence>MVAGIVQEPLINKGAEKPPLTRRLRRIRVGTTQLETVQEPKYWHLKTVLAEALDTDFTVGEILPNERDLAARFGVARATLRQALEQLELEGRLQRRRGVGTTVAPPRVGVDVTTSRQDWPGTGHDAWQAAECTVAVPSAAVARLLDTEADEEVHTVRRLRVNHGQPVAAELLYVPSSSVPDLPAIEAPSGPALARSVLRELQRLDLEGQDRAVELGSAGAVDARELDRLPGAPVLVVTTRYFSEGRTAAVSVATYRADTCRLTFGDTGDVEISHEGQQRRAS</sequence>
<dbReference type="InterPro" id="IPR036390">
    <property type="entry name" value="WH_DNA-bd_sf"/>
</dbReference>
<dbReference type="InterPro" id="IPR000524">
    <property type="entry name" value="Tscrpt_reg_HTH_GntR"/>
</dbReference>
<dbReference type="KEGG" id="spri:SPRI_6272"/>
<feature type="domain" description="HTH gntR-type" evidence="4">
    <location>
        <begin position="39"/>
        <end position="106"/>
    </location>
</feature>
<dbReference type="SUPFAM" id="SSF64288">
    <property type="entry name" value="Chorismate lyase-like"/>
    <property type="match status" value="1"/>
</dbReference>
<dbReference type="GO" id="GO:0003700">
    <property type="term" value="F:DNA-binding transcription factor activity"/>
    <property type="evidence" value="ECO:0007669"/>
    <property type="project" value="InterPro"/>
</dbReference>
<reference evidence="5 6" key="1">
    <citation type="submission" date="2015-08" db="EMBL/GenBank/DDBJ databases">
        <title>Genome sequence of the pristinamycin over-producing bacterium Streptomyces pristinaespiralis HCCB10218.</title>
        <authorList>
            <person name="Tian J."/>
            <person name="Yang J."/>
            <person name="Li L."/>
            <person name="Ruan L."/>
            <person name="Wei W."/>
            <person name="Zheng G."/>
            <person name="Wei Z."/>
            <person name="Yang S."/>
            <person name="Ge M."/>
            <person name="Jiang W."/>
            <person name="Lu Y."/>
        </authorList>
    </citation>
    <scope>NUCLEOTIDE SEQUENCE [LARGE SCALE GENOMIC DNA]</scope>
    <source>
        <strain evidence="5 6">HCCB 10218</strain>
    </source>
</reference>
<accession>A0A0M4DB69</accession>
<dbReference type="SMART" id="SM00345">
    <property type="entry name" value="HTH_GNTR"/>
    <property type="match status" value="1"/>
</dbReference>
<evidence type="ECO:0000259" key="4">
    <source>
        <dbReference type="PROSITE" id="PS50949"/>
    </source>
</evidence>
<proteinExistence type="predicted"/>
<dbReference type="SUPFAM" id="SSF46785">
    <property type="entry name" value="Winged helix' DNA-binding domain"/>
    <property type="match status" value="1"/>
</dbReference>
<dbReference type="GO" id="GO:0045892">
    <property type="term" value="P:negative regulation of DNA-templated transcription"/>
    <property type="evidence" value="ECO:0007669"/>
    <property type="project" value="TreeGrafter"/>
</dbReference>
<name>A0A0M4DB69_STRPR</name>